<comment type="similarity">
    <text evidence="1">Belongs to the MEIG1 family.</text>
</comment>
<dbReference type="PANTHER" id="PTHR17008">
    <property type="entry name" value="MEIOSIS-EXPRESSED GENE 1 PROTEIN"/>
    <property type="match status" value="1"/>
</dbReference>
<dbReference type="Proteomes" id="UP001165060">
    <property type="component" value="Unassembled WGS sequence"/>
</dbReference>
<dbReference type="EMBL" id="BRYB01004223">
    <property type="protein sequence ID" value="GMI27643.1"/>
    <property type="molecule type" value="Genomic_DNA"/>
</dbReference>
<dbReference type="Pfam" id="PF15163">
    <property type="entry name" value="Meiosis_expr"/>
    <property type="match status" value="1"/>
</dbReference>
<keyword evidence="4" id="KW-1185">Reference proteome</keyword>
<gene>
    <name evidence="3" type="ORF">TeGR_g11038</name>
</gene>
<evidence type="ECO:0000256" key="1">
    <source>
        <dbReference type="ARBA" id="ARBA00008514"/>
    </source>
</evidence>
<sequence>MDFGIQGTSARSSAAPMARRASNTRPRNIPRIAAEPKSSGRGGMDVKGLGGSFSAVRLDAKAESKAVSRPGPSESKLAESKAGPETHGGGGSSLPLGKPKGIKRASVWAPEVEEQYRLQSAGWRDISEYVAQYGEPDRWTSNDFLKCLRVKKNGYYTYWREWRECEDKYLNRVKIFTY</sequence>
<accession>A0ABQ6MKL7</accession>
<name>A0ABQ6MKL7_9STRA</name>
<feature type="region of interest" description="Disordered" evidence="2">
    <location>
        <begin position="1"/>
        <end position="99"/>
    </location>
</feature>
<evidence type="ECO:0000313" key="4">
    <source>
        <dbReference type="Proteomes" id="UP001165060"/>
    </source>
</evidence>
<feature type="compositionally biased region" description="Gly residues" evidence="2">
    <location>
        <begin position="40"/>
        <end position="51"/>
    </location>
</feature>
<feature type="compositionally biased region" description="Low complexity" evidence="2">
    <location>
        <begin position="9"/>
        <end position="21"/>
    </location>
</feature>
<evidence type="ECO:0000256" key="2">
    <source>
        <dbReference type="SAM" id="MobiDB-lite"/>
    </source>
</evidence>
<protein>
    <submittedName>
        <fullName evidence="3">Uncharacterized protein</fullName>
    </submittedName>
</protein>
<comment type="caution">
    <text evidence="3">The sequence shown here is derived from an EMBL/GenBank/DDBJ whole genome shotgun (WGS) entry which is preliminary data.</text>
</comment>
<proteinExistence type="inferred from homology"/>
<reference evidence="3 4" key="1">
    <citation type="journal article" date="2023" name="Commun. Biol.">
        <title>Genome analysis of Parmales, the sister group of diatoms, reveals the evolutionary specialization of diatoms from phago-mixotrophs to photoautotrophs.</title>
        <authorList>
            <person name="Ban H."/>
            <person name="Sato S."/>
            <person name="Yoshikawa S."/>
            <person name="Yamada K."/>
            <person name="Nakamura Y."/>
            <person name="Ichinomiya M."/>
            <person name="Sato N."/>
            <person name="Blanc-Mathieu R."/>
            <person name="Endo H."/>
            <person name="Kuwata A."/>
            <person name="Ogata H."/>
        </authorList>
    </citation>
    <scope>NUCLEOTIDE SEQUENCE [LARGE SCALE GENOMIC DNA]</scope>
</reference>
<dbReference type="InterPro" id="IPR020186">
    <property type="entry name" value="Meiosis-expressed_gene_1"/>
</dbReference>
<dbReference type="PANTHER" id="PTHR17008:SF1">
    <property type="entry name" value="MEIOSIS EXPRESSED GENE 1 PROTEIN HOMOLOG"/>
    <property type="match status" value="1"/>
</dbReference>
<organism evidence="3 4">
    <name type="scientific">Tetraparma gracilis</name>
    <dbReference type="NCBI Taxonomy" id="2962635"/>
    <lineage>
        <taxon>Eukaryota</taxon>
        <taxon>Sar</taxon>
        <taxon>Stramenopiles</taxon>
        <taxon>Ochrophyta</taxon>
        <taxon>Bolidophyceae</taxon>
        <taxon>Parmales</taxon>
        <taxon>Triparmaceae</taxon>
        <taxon>Tetraparma</taxon>
    </lineage>
</organism>
<evidence type="ECO:0000313" key="3">
    <source>
        <dbReference type="EMBL" id="GMI27643.1"/>
    </source>
</evidence>